<feature type="transmembrane region" description="Helical" evidence="1">
    <location>
        <begin position="50"/>
        <end position="69"/>
    </location>
</feature>
<name>A0A4Z0F7S0_9GAMM</name>
<feature type="transmembrane region" description="Helical" evidence="1">
    <location>
        <begin position="158"/>
        <end position="177"/>
    </location>
</feature>
<feature type="transmembrane region" description="Helical" evidence="1">
    <location>
        <begin position="131"/>
        <end position="152"/>
    </location>
</feature>
<evidence type="ECO:0000313" key="2">
    <source>
        <dbReference type="EMBL" id="TFZ81788.1"/>
    </source>
</evidence>
<comment type="caution">
    <text evidence="2">The sequence shown here is derived from an EMBL/GenBank/DDBJ whole genome shotgun (WGS) entry which is preliminary data.</text>
</comment>
<accession>A0A4Z0F7S0</accession>
<dbReference type="RefSeq" id="WP_135282426.1">
    <property type="nucleotide sequence ID" value="NZ_SRIO01000015.1"/>
</dbReference>
<sequence>MAVIILSLQLLAVAALFFSWKQRRPVAAGVALIATLAALILWVSRDGPEYAAVYWLVSWTVLAWVAVFLNREFRHAPVEPKARQRAPRAGLAQAGRAIGPFVLAGPLAGLAALLVGVAGAAGLPGDPADRLVVAMLLFLVIWPTLTFWALAAPNRVRPLMTMVGLAGASGLVLHMAVPG</sequence>
<keyword evidence="1" id="KW-1133">Transmembrane helix</keyword>
<feature type="transmembrane region" description="Helical" evidence="1">
    <location>
        <begin position="25"/>
        <end position="43"/>
    </location>
</feature>
<dbReference type="AlphaFoldDB" id="A0A4Z0F7S0"/>
<evidence type="ECO:0000256" key="1">
    <source>
        <dbReference type="SAM" id="Phobius"/>
    </source>
</evidence>
<keyword evidence="1" id="KW-0812">Transmembrane</keyword>
<dbReference type="Proteomes" id="UP000297890">
    <property type="component" value="Unassembled WGS sequence"/>
</dbReference>
<evidence type="ECO:0000313" key="3">
    <source>
        <dbReference type="Proteomes" id="UP000297890"/>
    </source>
</evidence>
<keyword evidence="1" id="KW-0472">Membrane</keyword>
<gene>
    <name evidence="2" type="ORF">E4680_10790</name>
</gene>
<protein>
    <submittedName>
        <fullName evidence="2">Uncharacterized protein</fullName>
    </submittedName>
</protein>
<reference evidence="2 3" key="1">
    <citation type="journal article" date="2019" name="ISME J.">
        <title>Candidatus Macondimonas diazotrophica, a novel gammaproteobacterial genus dominating crude-oil-contaminated coastal sediments.</title>
        <authorList>
            <person name="Karthikeyan S."/>
            <person name="Konstantinidis K."/>
        </authorList>
    </citation>
    <scope>NUCLEOTIDE SEQUENCE [LARGE SCALE GENOMIC DNA]</scope>
    <source>
        <strain evidence="2 3">KTK01</strain>
    </source>
</reference>
<keyword evidence="3" id="KW-1185">Reference proteome</keyword>
<dbReference type="EMBL" id="SRIO01000015">
    <property type="protein sequence ID" value="TFZ81788.1"/>
    <property type="molecule type" value="Genomic_DNA"/>
</dbReference>
<organism evidence="2 3">
    <name type="scientific">Candidatus Macondimonas diazotrophica</name>
    <dbReference type="NCBI Taxonomy" id="2305248"/>
    <lineage>
        <taxon>Bacteria</taxon>
        <taxon>Pseudomonadati</taxon>
        <taxon>Pseudomonadota</taxon>
        <taxon>Gammaproteobacteria</taxon>
        <taxon>Chromatiales</taxon>
        <taxon>Ectothiorhodospiraceae</taxon>
        <taxon>Candidatus Macondimonas</taxon>
    </lineage>
</organism>
<proteinExistence type="predicted"/>
<feature type="transmembrane region" description="Helical" evidence="1">
    <location>
        <begin position="97"/>
        <end position="119"/>
    </location>
</feature>